<dbReference type="PANTHER" id="PTHR23150:SF19">
    <property type="entry name" value="FORMYLGLYCINE-GENERATING ENZYME"/>
    <property type="match status" value="1"/>
</dbReference>
<dbReference type="InterPro" id="IPR005532">
    <property type="entry name" value="SUMF_dom"/>
</dbReference>
<dbReference type="Pfam" id="PF03781">
    <property type="entry name" value="FGE-sulfatase"/>
    <property type="match status" value="1"/>
</dbReference>
<proteinExistence type="predicted"/>
<evidence type="ECO:0000259" key="1">
    <source>
        <dbReference type="Pfam" id="PF03781"/>
    </source>
</evidence>
<dbReference type="RefSeq" id="WP_345405722.1">
    <property type="nucleotide sequence ID" value="NZ_BAABLA010000121.1"/>
</dbReference>
<dbReference type="InterPro" id="IPR016187">
    <property type="entry name" value="CTDL_fold"/>
</dbReference>
<sequence>MGEMVFVPGGTFSQGSPPWMLSWLAEEGQAFPPEWFGDEMPQREVSVRGFWMDRHPVTVAEFGAFVDSTGYRTDAEHAGHGIVYRRYWEEASGACWYRPAGIGSGIEGYEDHPVVHISWRDANAYARWAGKRLPTESEWEYAARGKEFRIWPWGDTWNAGNANTAELHAGSLYSLGQWRDWWKSVLSHHGPMPQTLPVGSFAVRGDSVFGCADMAGNVYEWNATLATLYDDESTCDATLRTIMGRYRVIRGGSWMNFRYQVRCSERMYGDPDGWSNFAVGFRCAKDA</sequence>
<dbReference type="Proteomes" id="UP001596337">
    <property type="component" value="Unassembled WGS sequence"/>
</dbReference>
<protein>
    <submittedName>
        <fullName evidence="2">Formylglycine-generating enzyme family protein</fullName>
    </submittedName>
</protein>
<dbReference type="SUPFAM" id="SSF56436">
    <property type="entry name" value="C-type lectin-like"/>
    <property type="match status" value="1"/>
</dbReference>
<reference evidence="3" key="1">
    <citation type="journal article" date="2019" name="Int. J. Syst. Evol. Microbiol.">
        <title>The Global Catalogue of Microorganisms (GCM) 10K type strain sequencing project: providing services to taxonomists for standard genome sequencing and annotation.</title>
        <authorList>
            <consortium name="The Broad Institute Genomics Platform"/>
            <consortium name="The Broad Institute Genome Sequencing Center for Infectious Disease"/>
            <person name="Wu L."/>
            <person name="Ma J."/>
        </authorList>
    </citation>
    <scope>NUCLEOTIDE SEQUENCE [LARGE SCALE GENOMIC DNA]</scope>
    <source>
        <strain evidence="3">KCTC 32255</strain>
    </source>
</reference>
<dbReference type="Gene3D" id="3.90.1580.10">
    <property type="entry name" value="paralog of FGE (formylglycine-generating enzyme)"/>
    <property type="match status" value="1"/>
</dbReference>
<name>A0ABW2BW59_9PSEU</name>
<accession>A0ABW2BW59</accession>
<comment type="caution">
    <text evidence="2">The sequence shown here is derived from an EMBL/GenBank/DDBJ whole genome shotgun (WGS) entry which is preliminary data.</text>
</comment>
<dbReference type="EMBL" id="JBHSXX010000001">
    <property type="protein sequence ID" value="MFC6866768.1"/>
    <property type="molecule type" value="Genomic_DNA"/>
</dbReference>
<dbReference type="InterPro" id="IPR051043">
    <property type="entry name" value="Sulfatase_Mod_Factor_Kinase"/>
</dbReference>
<evidence type="ECO:0000313" key="3">
    <source>
        <dbReference type="Proteomes" id="UP001596337"/>
    </source>
</evidence>
<dbReference type="InterPro" id="IPR042095">
    <property type="entry name" value="SUMF_sf"/>
</dbReference>
<evidence type="ECO:0000313" key="2">
    <source>
        <dbReference type="EMBL" id="MFC6866768.1"/>
    </source>
</evidence>
<feature type="domain" description="Sulfatase-modifying factor enzyme-like" evidence="1">
    <location>
        <begin position="3"/>
        <end position="285"/>
    </location>
</feature>
<keyword evidence="3" id="KW-1185">Reference proteome</keyword>
<dbReference type="PANTHER" id="PTHR23150">
    <property type="entry name" value="SULFATASE MODIFYING FACTOR 1, 2"/>
    <property type="match status" value="1"/>
</dbReference>
<organism evidence="2 3">
    <name type="scientific">Haloechinothrix salitolerans</name>
    <dbReference type="NCBI Taxonomy" id="926830"/>
    <lineage>
        <taxon>Bacteria</taxon>
        <taxon>Bacillati</taxon>
        <taxon>Actinomycetota</taxon>
        <taxon>Actinomycetes</taxon>
        <taxon>Pseudonocardiales</taxon>
        <taxon>Pseudonocardiaceae</taxon>
        <taxon>Haloechinothrix</taxon>
    </lineage>
</organism>
<gene>
    <name evidence="2" type="ORF">ACFQGD_06375</name>
</gene>